<sequence>MSESFVYYDVEPSGVNDLLAEINRRSPITEDDHVYHGHTGSRVDWRFWWRDQGSYCQITQVEVNVTVTFTMPRLRSNNSDVLDIWHAWYPQLLQHEELHRDIALEAARDIELQLPSFSAATCSDLAADANQWAQQRIADMRQQNRDYDDETRHGGTQGAWLSDYLP</sequence>
<protein>
    <submittedName>
        <fullName evidence="1">DUF922 domain-containing protein</fullName>
    </submittedName>
</protein>
<comment type="caution">
    <text evidence="1">The sequence shown here is derived from an EMBL/GenBank/DDBJ whole genome shotgun (WGS) entry which is preliminary data.</text>
</comment>
<dbReference type="RefSeq" id="WP_283175481.1">
    <property type="nucleotide sequence ID" value="NZ_JAPNOA010000059.1"/>
</dbReference>
<evidence type="ECO:0000313" key="2">
    <source>
        <dbReference type="Proteomes" id="UP001150830"/>
    </source>
</evidence>
<name>A0A9X3EIC1_9GAMM</name>
<evidence type="ECO:0000313" key="1">
    <source>
        <dbReference type="EMBL" id="MCY0967279.1"/>
    </source>
</evidence>
<accession>A0A9X3EIC1</accession>
<organism evidence="1 2">
    <name type="scientific">Parathalassolituus penaei</name>
    <dbReference type="NCBI Taxonomy" id="2997323"/>
    <lineage>
        <taxon>Bacteria</taxon>
        <taxon>Pseudomonadati</taxon>
        <taxon>Pseudomonadota</taxon>
        <taxon>Gammaproteobacteria</taxon>
        <taxon>Oceanospirillales</taxon>
        <taxon>Oceanospirillaceae</taxon>
        <taxon>Parathalassolituus</taxon>
    </lineage>
</organism>
<keyword evidence="2" id="KW-1185">Reference proteome</keyword>
<dbReference type="Pfam" id="PF06037">
    <property type="entry name" value="DUF922"/>
    <property type="match status" value="1"/>
</dbReference>
<dbReference type="AlphaFoldDB" id="A0A9X3EIC1"/>
<gene>
    <name evidence="1" type="ORF">OUO13_19035</name>
</gene>
<reference evidence="1" key="1">
    <citation type="submission" date="2022-11" db="EMBL/GenBank/DDBJ databases">
        <title>Parathalassolutuus dongxingensis gen. nov., sp. nov., a novel member of family Oceanospirillaceae isolated from a coastal shrimp pond in Guangxi, China.</title>
        <authorList>
            <person name="Chen H."/>
        </authorList>
    </citation>
    <scope>NUCLEOTIDE SEQUENCE</scope>
    <source>
        <strain evidence="1">G-43</strain>
    </source>
</reference>
<dbReference type="Proteomes" id="UP001150830">
    <property type="component" value="Unassembled WGS sequence"/>
</dbReference>
<dbReference type="InterPro" id="IPR010321">
    <property type="entry name" value="DUF922"/>
</dbReference>
<dbReference type="EMBL" id="JAPNOA010000059">
    <property type="protein sequence ID" value="MCY0967279.1"/>
    <property type="molecule type" value="Genomic_DNA"/>
</dbReference>
<proteinExistence type="predicted"/>